<evidence type="ECO:0000313" key="2">
    <source>
        <dbReference type="EMBL" id="GHB86567.1"/>
    </source>
</evidence>
<keyword evidence="1" id="KW-0472">Membrane</keyword>
<organism evidence="2 3">
    <name type="scientific">Streptomyces cirratus</name>
    <dbReference type="NCBI Taxonomy" id="68187"/>
    <lineage>
        <taxon>Bacteria</taxon>
        <taxon>Bacillati</taxon>
        <taxon>Actinomycetota</taxon>
        <taxon>Actinomycetes</taxon>
        <taxon>Kitasatosporales</taxon>
        <taxon>Streptomycetaceae</taxon>
        <taxon>Streptomyces</taxon>
    </lineage>
</organism>
<evidence type="ECO:0000256" key="1">
    <source>
        <dbReference type="SAM" id="Phobius"/>
    </source>
</evidence>
<feature type="transmembrane region" description="Helical" evidence="1">
    <location>
        <begin position="24"/>
        <end position="45"/>
    </location>
</feature>
<reference evidence="3" key="1">
    <citation type="journal article" date="2019" name="Int. J. Syst. Evol. Microbiol.">
        <title>The Global Catalogue of Microorganisms (GCM) 10K type strain sequencing project: providing services to taxonomists for standard genome sequencing and annotation.</title>
        <authorList>
            <consortium name="The Broad Institute Genomics Platform"/>
            <consortium name="The Broad Institute Genome Sequencing Center for Infectious Disease"/>
            <person name="Wu L."/>
            <person name="Ma J."/>
        </authorList>
    </citation>
    <scope>NUCLEOTIDE SEQUENCE [LARGE SCALE GENOMIC DNA]</scope>
    <source>
        <strain evidence="3">JCM 4738</strain>
    </source>
</reference>
<evidence type="ECO:0000313" key="3">
    <source>
        <dbReference type="Proteomes" id="UP000642673"/>
    </source>
</evidence>
<comment type="caution">
    <text evidence="2">The sequence shown here is derived from an EMBL/GenBank/DDBJ whole genome shotgun (WGS) entry which is preliminary data.</text>
</comment>
<dbReference type="RefSeq" id="WP_190187977.1">
    <property type="nucleotide sequence ID" value="NZ_BMVP01000043.1"/>
</dbReference>
<gene>
    <name evidence="2" type="ORF">GCM10010347_66740</name>
</gene>
<sequence length="188" mass="21057">MEAEQQESTGQEGNRARRWGSARAALAGTLIGALAGLAGSVLGYYDAEKAREAEAEARRADIRRQAYGAFGTKFQDLVTEMASLQNFLLQYRNGITEGELKRQNNEKYVPAYQRMLQAEVSARLVGSLEARKWLAKTVPPREAAAALLRDRYFGYNRAENWSDEMKKALEKYKTAAEAFMNHVDAEVL</sequence>
<protein>
    <submittedName>
        <fullName evidence="2">Uncharacterized protein</fullName>
    </submittedName>
</protein>
<accession>A0ABQ3F5U8</accession>
<keyword evidence="1" id="KW-0812">Transmembrane</keyword>
<name>A0ABQ3F5U8_9ACTN</name>
<keyword evidence="1" id="KW-1133">Transmembrane helix</keyword>
<keyword evidence="3" id="KW-1185">Reference proteome</keyword>
<dbReference type="EMBL" id="BMVP01000043">
    <property type="protein sequence ID" value="GHB86567.1"/>
    <property type="molecule type" value="Genomic_DNA"/>
</dbReference>
<dbReference type="Proteomes" id="UP000642673">
    <property type="component" value="Unassembled WGS sequence"/>
</dbReference>
<proteinExistence type="predicted"/>